<dbReference type="InterPro" id="IPR028973">
    <property type="entry name" value="PhnB-like"/>
</dbReference>
<protein>
    <submittedName>
        <fullName evidence="2">PhnB protein</fullName>
    </submittedName>
</protein>
<dbReference type="AlphaFoldDB" id="A0A3D9KCE0"/>
<sequence>MSAIAYLNLDGVAEQAIEFYAEALIANEVKKVKFKDFPQDPNYPLPEDELNMIMESSIEFAGGKIMLSDILPSMKRVTGEVVKGNNVLISLVIEDKQKLEEYFNNLSVGGYVTMPLSSMPWSSCFGMLVDKFGIVWKFNSDADLFLDKIIADKMKSDYGD</sequence>
<name>A0A3D9KCE0_9BACL</name>
<dbReference type="CDD" id="cd06588">
    <property type="entry name" value="PhnB_like"/>
    <property type="match status" value="1"/>
</dbReference>
<feature type="domain" description="PhnB-like" evidence="1">
    <location>
        <begin position="5"/>
        <end position="137"/>
    </location>
</feature>
<dbReference type="EMBL" id="QRDZ01000006">
    <property type="protein sequence ID" value="RED84201.1"/>
    <property type="molecule type" value="Genomic_DNA"/>
</dbReference>
<dbReference type="InterPro" id="IPR029068">
    <property type="entry name" value="Glyas_Bleomycin-R_OHBP_Dase"/>
</dbReference>
<dbReference type="Gene3D" id="3.10.180.10">
    <property type="entry name" value="2,3-Dihydroxybiphenyl 1,2-Dioxygenase, domain 1"/>
    <property type="match status" value="1"/>
</dbReference>
<evidence type="ECO:0000313" key="2">
    <source>
        <dbReference type="EMBL" id="RED84201.1"/>
    </source>
</evidence>
<organism evidence="2 3">
    <name type="scientific">Cohnella phaseoli</name>
    <dbReference type="NCBI Taxonomy" id="456490"/>
    <lineage>
        <taxon>Bacteria</taxon>
        <taxon>Bacillati</taxon>
        <taxon>Bacillota</taxon>
        <taxon>Bacilli</taxon>
        <taxon>Bacillales</taxon>
        <taxon>Paenibacillaceae</taxon>
        <taxon>Cohnella</taxon>
    </lineage>
</organism>
<dbReference type="PANTHER" id="PTHR33990">
    <property type="entry name" value="PROTEIN YJDN-RELATED"/>
    <property type="match status" value="1"/>
</dbReference>
<dbReference type="OrthoDB" id="9795306at2"/>
<comment type="caution">
    <text evidence="2">The sequence shown here is derived from an EMBL/GenBank/DDBJ whole genome shotgun (WGS) entry which is preliminary data.</text>
</comment>
<dbReference type="Pfam" id="PF06983">
    <property type="entry name" value="3-dmu-9_3-mt"/>
    <property type="match status" value="1"/>
</dbReference>
<gene>
    <name evidence="2" type="ORF">DFP98_10672</name>
</gene>
<dbReference type="PANTHER" id="PTHR33990:SF1">
    <property type="entry name" value="PROTEIN YJDN"/>
    <property type="match status" value="1"/>
</dbReference>
<proteinExistence type="predicted"/>
<evidence type="ECO:0000259" key="1">
    <source>
        <dbReference type="Pfam" id="PF06983"/>
    </source>
</evidence>
<accession>A0A3D9KCE0</accession>
<keyword evidence="3" id="KW-1185">Reference proteome</keyword>
<dbReference type="RefSeq" id="WP_116060364.1">
    <property type="nucleotide sequence ID" value="NZ_QRDZ01000006.1"/>
</dbReference>
<evidence type="ECO:0000313" key="3">
    <source>
        <dbReference type="Proteomes" id="UP000256977"/>
    </source>
</evidence>
<dbReference type="Proteomes" id="UP000256977">
    <property type="component" value="Unassembled WGS sequence"/>
</dbReference>
<dbReference type="SUPFAM" id="SSF54593">
    <property type="entry name" value="Glyoxalase/Bleomycin resistance protein/Dihydroxybiphenyl dioxygenase"/>
    <property type="match status" value="1"/>
</dbReference>
<reference evidence="2 3" key="1">
    <citation type="submission" date="2018-07" db="EMBL/GenBank/DDBJ databases">
        <title>Genomic Encyclopedia of Type Strains, Phase III (KMG-III): the genomes of soil and plant-associated and newly described type strains.</title>
        <authorList>
            <person name="Whitman W."/>
        </authorList>
    </citation>
    <scope>NUCLEOTIDE SEQUENCE [LARGE SCALE GENOMIC DNA]</scope>
    <source>
        <strain evidence="2 3">CECT 7287</strain>
    </source>
</reference>